<evidence type="ECO:0000313" key="11">
    <source>
        <dbReference type="EMBL" id="KAI5610716.1"/>
    </source>
</evidence>
<dbReference type="GO" id="GO:0005634">
    <property type="term" value="C:nucleus"/>
    <property type="evidence" value="ECO:0007669"/>
    <property type="project" value="UniProtKB-SubCell"/>
</dbReference>
<feature type="domain" description="DDE Tnp4" evidence="10">
    <location>
        <begin position="256"/>
        <end position="382"/>
    </location>
</feature>
<feature type="compositionally biased region" description="Acidic residues" evidence="9">
    <location>
        <begin position="399"/>
        <end position="412"/>
    </location>
</feature>
<name>A0AAD5A6P7_SILAS</name>
<evidence type="ECO:0000256" key="3">
    <source>
        <dbReference type="ARBA" id="ARBA00006958"/>
    </source>
</evidence>
<dbReference type="AlphaFoldDB" id="A0AAD5A6P7"/>
<evidence type="ECO:0000256" key="2">
    <source>
        <dbReference type="ARBA" id="ARBA00004123"/>
    </source>
</evidence>
<evidence type="ECO:0000256" key="4">
    <source>
        <dbReference type="ARBA" id="ARBA00022722"/>
    </source>
</evidence>
<dbReference type="GO" id="GO:0016787">
    <property type="term" value="F:hydrolase activity"/>
    <property type="evidence" value="ECO:0007669"/>
    <property type="project" value="UniProtKB-KW"/>
</dbReference>
<evidence type="ECO:0000256" key="7">
    <source>
        <dbReference type="ARBA" id="ARBA00023242"/>
    </source>
</evidence>
<evidence type="ECO:0000313" key="12">
    <source>
        <dbReference type="Proteomes" id="UP001205998"/>
    </source>
</evidence>
<reference evidence="11" key="1">
    <citation type="submission" date="2018-07" db="EMBL/GenBank/DDBJ databases">
        <title>Comparative genomics of catfishes provides insights into carnivory and benthic adaptation.</title>
        <authorList>
            <person name="Zhang Y."/>
            <person name="Wang D."/>
            <person name="Peng Z."/>
            <person name="Zheng S."/>
            <person name="Shao F."/>
            <person name="Tao W."/>
        </authorList>
    </citation>
    <scope>NUCLEOTIDE SEQUENCE</scope>
    <source>
        <strain evidence="11">Chongqing</strain>
    </source>
</reference>
<dbReference type="PANTHER" id="PTHR22930">
    <property type="match status" value="1"/>
</dbReference>
<evidence type="ECO:0000256" key="1">
    <source>
        <dbReference type="ARBA" id="ARBA00001968"/>
    </source>
</evidence>
<gene>
    <name evidence="11" type="ORF">C0J50_1455</name>
</gene>
<proteinExistence type="inferred from homology"/>
<organism evidence="11 12">
    <name type="scientific">Silurus asotus</name>
    <name type="common">Amur catfish</name>
    <name type="synonym">Parasilurus asotus</name>
    <dbReference type="NCBI Taxonomy" id="30991"/>
    <lineage>
        <taxon>Eukaryota</taxon>
        <taxon>Metazoa</taxon>
        <taxon>Chordata</taxon>
        <taxon>Craniata</taxon>
        <taxon>Vertebrata</taxon>
        <taxon>Euteleostomi</taxon>
        <taxon>Actinopterygii</taxon>
        <taxon>Neopterygii</taxon>
        <taxon>Teleostei</taxon>
        <taxon>Ostariophysi</taxon>
        <taxon>Siluriformes</taxon>
        <taxon>Siluridae</taxon>
        <taxon>Silurus</taxon>
    </lineage>
</organism>
<comment type="caution">
    <text evidence="11">The sequence shown here is derived from an EMBL/GenBank/DDBJ whole genome shotgun (WGS) entry which is preliminary data.</text>
</comment>
<comment type="similarity">
    <text evidence="3">Belongs to the HARBI1 family.</text>
</comment>
<feature type="region of interest" description="Disordered" evidence="9">
    <location>
        <begin position="390"/>
        <end position="419"/>
    </location>
</feature>
<evidence type="ECO:0000259" key="10">
    <source>
        <dbReference type="Pfam" id="PF13359"/>
    </source>
</evidence>
<feature type="compositionally biased region" description="Polar residues" evidence="9">
    <location>
        <begin position="239"/>
        <end position="253"/>
    </location>
</feature>
<dbReference type="InterPro" id="IPR045249">
    <property type="entry name" value="HARBI1-like"/>
</dbReference>
<accession>A0AAD5A6P7</accession>
<keyword evidence="6" id="KW-0378">Hydrolase</keyword>
<keyword evidence="8" id="KW-0175">Coiled coil</keyword>
<evidence type="ECO:0000256" key="5">
    <source>
        <dbReference type="ARBA" id="ARBA00022723"/>
    </source>
</evidence>
<keyword evidence="7" id="KW-0539">Nucleus</keyword>
<dbReference type="Pfam" id="PF13359">
    <property type="entry name" value="DDE_Tnp_4"/>
    <property type="match status" value="1"/>
</dbReference>
<comment type="cofactor">
    <cofactor evidence="1">
        <name>a divalent metal cation</name>
        <dbReference type="ChEBI" id="CHEBI:60240"/>
    </cofactor>
</comment>
<feature type="non-terminal residue" evidence="11">
    <location>
        <position position="436"/>
    </location>
</feature>
<keyword evidence="5" id="KW-0479">Metal-binding</keyword>
<feature type="region of interest" description="Disordered" evidence="9">
    <location>
        <begin position="236"/>
        <end position="257"/>
    </location>
</feature>
<sequence length="436" mass="49277">RALVAAAGRLVMDVMQMDWEPLSHCELEQRLDQAVEEMLEAEMLSSVQGRGQGQSGRVFMKLSEQDETIPHTATHTVTSHNLSASFLQQGEAEPASENHQHVIEIEENPTVKYITSLLQKLKWSQSVRRLTGRAHLSLSHTVFLSLKLLSTRLSYRSVSSIFHLEKGNVHRIFFSFCHRVNTLQDQIICWPSGQETSDLLLPFSSWLGQDENLEQKGLPKVLGVLGYTRIPMRLPAWKQDTQSNSPHTKQPRNNPHPDSCLNLELVCDAEGRFIHCSISRGSQRNRGDTLSQRLAQNPELLPPGTCLVARAGYPLTRHILTPFHPAQNPQENLYNEVLETHLRRLEQAVRKLKERFGRLRCLDVGKSERGEAMVLTSCILHNALLHSNDPIQGYHTGVNEEEEEEEEEEDGTKDEAGVKLRETVANLLYSNLESGV</sequence>
<dbReference type="GO" id="GO:0004518">
    <property type="term" value="F:nuclease activity"/>
    <property type="evidence" value="ECO:0007669"/>
    <property type="project" value="UniProtKB-KW"/>
</dbReference>
<keyword evidence="4" id="KW-0540">Nuclease</keyword>
<feature type="coiled-coil region" evidence="8">
    <location>
        <begin position="335"/>
        <end position="362"/>
    </location>
</feature>
<dbReference type="InterPro" id="IPR027806">
    <property type="entry name" value="HARBI1_dom"/>
</dbReference>
<dbReference type="EMBL" id="MU570271">
    <property type="protein sequence ID" value="KAI5610716.1"/>
    <property type="molecule type" value="Genomic_DNA"/>
</dbReference>
<dbReference type="Proteomes" id="UP001205998">
    <property type="component" value="Unassembled WGS sequence"/>
</dbReference>
<evidence type="ECO:0000256" key="6">
    <source>
        <dbReference type="ARBA" id="ARBA00022801"/>
    </source>
</evidence>
<comment type="subcellular location">
    <subcellularLocation>
        <location evidence="2">Nucleus</location>
    </subcellularLocation>
</comment>
<dbReference type="PANTHER" id="PTHR22930:SF255">
    <property type="entry name" value="ELONGIN B"/>
    <property type="match status" value="1"/>
</dbReference>
<keyword evidence="12" id="KW-1185">Reference proteome</keyword>
<protein>
    <recommendedName>
        <fullName evidence="10">DDE Tnp4 domain-containing protein</fullName>
    </recommendedName>
</protein>
<feature type="non-terminal residue" evidence="11">
    <location>
        <position position="1"/>
    </location>
</feature>
<evidence type="ECO:0000256" key="8">
    <source>
        <dbReference type="SAM" id="Coils"/>
    </source>
</evidence>
<evidence type="ECO:0000256" key="9">
    <source>
        <dbReference type="SAM" id="MobiDB-lite"/>
    </source>
</evidence>
<dbReference type="GO" id="GO:0046872">
    <property type="term" value="F:metal ion binding"/>
    <property type="evidence" value="ECO:0007669"/>
    <property type="project" value="UniProtKB-KW"/>
</dbReference>